<dbReference type="Gene3D" id="4.10.800.10">
    <property type="entry name" value="Thyroglobulin type-1"/>
    <property type="match status" value="1"/>
</dbReference>
<dbReference type="GO" id="GO:0005520">
    <property type="term" value="F:insulin-like growth factor binding"/>
    <property type="evidence" value="ECO:0007669"/>
    <property type="project" value="InterPro"/>
</dbReference>
<evidence type="ECO:0000313" key="8">
    <source>
        <dbReference type="Proteomes" id="UP000265180"/>
    </source>
</evidence>
<dbReference type="Ensembl" id="ENSORLT00020024617.1">
    <property type="protein sequence ID" value="ENSORLP00020016356.1"/>
    <property type="gene ID" value="ENSORLG00020017388.1"/>
</dbReference>
<reference evidence="7 8" key="2">
    <citation type="submission" date="2017-04" db="EMBL/GenBank/DDBJ databases">
        <title>CpG methylation of centromeres and impact of large insertions on vertebrate speciation.</title>
        <authorList>
            <person name="Ichikawa K."/>
            <person name="Yoshimura J."/>
            <person name="Morishita S."/>
        </authorList>
    </citation>
    <scope>NUCLEOTIDE SEQUENCE</scope>
    <source>
        <strain evidence="7 8">HNI</strain>
    </source>
</reference>
<protein>
    <recommendedName>
        <fullName evidence="6">Thyroglobulin type-1 domain-containing protein</fullName>
    </recommendedName>
</protein>
<dbReference type="InterPro" id="IPR022321">
    <property type="entry name" value="IGFBP_1-6_chordata"/>
</dbReference>
<dbReference type="Proteomes" id="UP000265180">
    <property type="component" value="Chromosome 5"/>
</dbReference>
<accession>A0A3P9L6S4</accession>
<keyword evidence="3" id="KW-1015">Disulfide bond</keyword>
<dbReference type="AlphaFoldDB" id="A0A3P9L6S4"/>
<dbReference type="Gene3D" id="4.10.40.20">
    <property type="match status" value="1"/>
</dbReference>
<dbReference type="PROSITE" id="PS51162">
    <property type="entry name" value="THYROGLOBULIN_1_2"/>
    <property type="match status" value="1"/>
</dbReference>
<dbReference type="SMART" id="SM00121">
    <property type="entry name" value="IB"/>
    <property type="match status" value="1"/>
</dbReference>
<dbReference type="PRINTS" id="PR01976">
    <property type="entry name" value="IGFBPFAMILY"/>
</dbReference>
<dbReference type="InterPro" id="IPR000867">
    <property type="entry name" value="IGFBP-like"/>
</dbReference>
<evidence type="ECO:0000313" key="7">
    <source>
        <dbReference type="Ensembl" id="ENSORLP00020016356.1"/>
    </source>
</evidence>
<dbReference type="SUPFAM" id="SSF57610">
    <property type="entry name" value="Thyroglobulin type-1 domain"/>
    <property type="match status" value="1"/>
</dbReference>
<comment type="caution">
    <text evidence="5">Lacks conserved residue(s) required for the propagation of feature annotation.</text>
</comment>
<proteinExistence type="predicted"/>
<reference evidence="7" key="4">
    <citation type="submission" date="2025-09" db="UniProtKB">
        <authorList>
            <consortium name="Ensembl"/>
        </authorList>
    </citation>
    <scope>IDENTIFICATION</scope>
    <source>
        <strain evidence="7">HNI</strain>
    </source>
</reference>
<dbReference type="InterPro" id="IPR009030">
    <property type="entry name" value="Growth_fac_rcpt_cys_sf"/>
</dbReference>
<evidence type="ECO:0000256" key="5">
    <source>
        <dbReference type="PROSITE-ProRule" id="PRU00500"/>
    </source>
</evidence>
<organism evidence="7 8">
    <name type="scientific">Oryzias latipes</name>
    <name type="common">Japanese rice fish</name>
    <name type="synonym">Japanese killifish</name>
    <dbReference type="NCBI Taxonomy" id="8090"/>
    <lineage>
        <taxon>Eukaryota</taxon>
        <taxon>Metazoa</taxon>
        <taxon>Chordata</taxon>
        <taxon>Craniata</taxon>
        <taxon>Vertebrata</taxon>
        <taxon>Euteleostomi</taxon>
        <taxon>Actinopterygii</taxon>
        <taxon>Neopterygii</taxon>
        <taxon>Teleostei</taxon>
        <taxon>Neoteleostei</taxon>
        <taxon>Acanthomorphata</taxon>
        <taxon>Ovalentaria</taxon>
        <taxon>Atherinomorphae</taxon>
        <taxon>Beloniformes</taxon>
        <taxon>Adrianichthyidae</taxon>
        <taxon>Oryziinae</taxon>
        <taxon>Oryzias</taxon>
    </lineage>
</organism>
<comment type="subcellular location">
    <subcellularLocation>
        <location evidence="1">Secreted</location>
    </subcellularLocation>
</comment>
<dbReference type="PANTHER" id="PTHR11551">
    <property type="entry name" value="INSULIN-LIKE GROWTH FACTOR BINDING PROTEIN"/>
    <property type="match status" value="1"/>
</dbReference>
<reference evidence="7" key="3">
    <citation type="submission" date="2025-08" db="UniProtKB">
        <authorList>
            <consortium name="Ensembl"/>
        </authorList>
    </citation>
    <scope>IDENTIFICATION</scope>
    <source>
        <strain evidence="7">HNI</strain>
    </source>
</reference>
<feature type="domain" description="Thyroglobulin type-1" evidence="6">
    <location>
        <begin position="115"/>
        <end position="199"/>
    </location>
</feature>
<evidence type="ECO:0000259" key="6">
    <source>
        <dbReference type="PROSITE" id="PS51162"/>
    </source>
</evidence>
<dbReference type="InterPro" id="IPR000716">
    <property type="entry name" value="Thyroglobulin_1"/>
</dbReference>
<name>A0A3P9L6S4_ORYLA</name>
<dbReference type="GO" id="GO:0005576">
    <property type="term" value="C:extracellular region"/>
    <property type="evidence" value="ECO:0007669"/>
    <property type="project" value="UniProtKB-SubCell"/>
</dbReference>
<dbReference type="InterPro" id="IPR036857">
    <property type="entry name" value="Thyroglobulin_1_sf"/>
</dbReference>
<dbReference type="SUPFAM" id="SSF57184">
    <property type="entry name" value="Growth factor receptor domain"/>
    <property type="match status" value="1"/>
</dbReference>
<evidence type="ECO:0000256" key="3">
    <source>
        <dbReference type="ARBA" id="ARBA00023157"/>
    </source>
</evidence>
<evidence type="ECO:0000256" key="4">
    <source>
        <dbReference type="ARBA" id="ARBA00023183"/>
    </source>
</evidence>
<dbReference type="PANTHER" id="PTHR11551:SF27">
    <property type="entry name" value="INSULIN-LIKE GROWTH FACTOR BINDING PROTEIN 6A PRECURSOR-RELATED"/>
    <property type="match status" value="1"/>
</dbReference>
<sequence>CHFMSNLCKTFFVRDVFAHLGDAPSGDGSLKPFDHTAAERMFPPSNTRKPHPQAETSVPALALGDPRGVHTRSCAHSLRCQPSEDETRPLHALLEGRGVCSNVSSAEPTQHREKKPECGREIISRLRGLHAHLFQSHHDIYMPNCDKHGFFQKKTGGLRWSSRGKWRGKCWCVDQNGTPTSADISSSQSCLSAKETETCQPNQN</sequence>
<keyword evidence="4" id="KW-0340">Growth factor binding</keyword>
<keyword evidence="2" id="KW-0964">Secreted</keyword>
<evidence type="ECO:0000256" key="1">
    <source>
        <dbReference type="ARBA" id="ARBA00004613"/>
    </source>
</evidence>
<dbReference type="Pfam" id="PF00086">
    <property type="entry name" value="Thyroglobulin_1"/>
    <property type="match status" value="1"/>
</dbReference>
<evidence type="ECO:0000256" key="2">
    <source>
        <dbReference type="ARBA" id="ARBA00022525"/>
    </source>
</evidence>
<reference key="1">
    <citation type="journal article" date="2007" name="Nature">
        <title>The medaka draft genome and insights into vertebrate genome evolution.</title>
        <authorList>
            <person name="Kasahara M."/>
            <person name="Naruse K."/>
            <person name="Sasaki S."/>
            <person name="Nakatani Y."/>
            <person name="Qu W."/>
            <person name="Ahsan B."/>
            <person name="Yamada T."/>
            <person name="Nagayasu Y."/>
            <person name="Doi K."/>
            <person name="Kasai Y."/>
            <person name="Jindo T."/>
            <person name="Kobayashi D."/>
            <person name="Shimada A."/>
            <person name="Toyoda A."/>
            <person name="Kuroki Y."/>
            <person name="Fujiyama A."/>
            <person name="Sasaki T."/>
            <person name="Shimizu A."/>
            <person name="Asakawa S."/>
            <person name="Shimizu N."/>
            <person name="Hashimoto S."/>
            <person name="Yang J."/>
            <person name="Lee Y."/>
            <person name="Matsushima K."/>
            <person name="Sugano S."/>
            <person name="Sakaizumi M."/>
            <person name="Narita T."/>
            <person name="Ohishi K."/>
            <person name="Haga S."/>
            <person name="Ohta F."/>
            <person name="Nomoto H."/>
            <person name="Nogata K."/>
            <person name="Morishita T."/>
            <person name="Endo T."/>
            <person name="Shin-I T."/>
            <person name="Takeda H."/>
            <person name="Morishita S."/>
            <person name="Kohara Y."/>
        </authorList>
    </citation>
    <scope>NUCLEOTIDE SEQUENCE [LARGE SCALE GENOMIC DNA]</scope>
    <source>
        <strain>Hd-rR</strain>
    </source>
</reference>